<dbReference type="EMBL" id="AP027080">
    <property type="protein sequence ID" value="BDU72206.1"/>
    <property type="molecule type" value="Genomic_DNA"/>
</dbReference>
<protein>
    <submittedName>
        <fullName evidence="1">Uncharacterized protein</fullName>
    </submittedName>
</protein>
<evidence type="ECO:0000313" key="2">
    <source>
        <dbReference type="Proteomes" id="UP001238179"/>
    </source>
</evidence>
<keyword evidence="2" id="KW-1185">Reference proteome</keyword>
<proteinExistence type="predicted"/>
<gene>
    <name evidence="1" type="ORF">METEAL_13800</name>
</gene>
<reference evidence="2" key="1">
    <citation type="journal article" date="2023" name="Int. J. Syst. Evol. Microbiol.">
        <title>Mesoterricola silvestris gen. nov., sp. nov., Mesoterricola sediminis sp. nov., Geothrix oryzae sp. nov., Geothrix edaphica sp. nov., Geothrix rubra sp. nov., and Geothrix limicola sp. nov., six novel members of Acidobacteriota isolated from soils.</title>
        <authorList>
            <person name="Itoh H."/>
            <person name="Sugisawa Y."/>
            <person name="Mise K."/>
            <person name="Xu Z."/>
            <person name="Kuniyasu M."/>
            <person name="Ushijima N."/>
            <person name="Kawano K."/>
            <person name="Kobayashi E."/>
            <person name="Shiratori Y."/>
            <person name="Masuda Y."/>
            <person name="Senoo K."/>
        </authorList>
    </citation>
    <scope>NUCLEOTIDE SEQUENCE [LARGE SCALE GENOMIC DNA]</scope>
    <source>
        <strain evidence="2">W79</strain>
    </source>
</reference>
<name>A0AA48GG84_9BACT</name>
<dbReference type="AlphaFoldDB" id="A0AA48GG84"/>
<dbReference type="KEGG" id="msil:METEAL_13800"/>
<organism evidence="1 2">
    <name type="scientific">Mesoterricola silvestris</name>
    <dbReference type="NCBI Taxonomy" id="2927979"/>
    <lineage>
        <taxon>Bacteria</taxon>
        <taxon>Pseudomonadati</taxon>
        <taxon>Acidobacteriota</taxon>
        <taxon>Holophagae</taxon>
        <taxon>Holophagales</taxon>
        <taxon>Holophagaceae</taxon>
        <taxon>Mesoterricola</taxon>
    </lineage>
</organism>
<dbReference type="RefSeq" id="WP_316415117.1">
    <property type="nucleotide sequence ID" value="NZ_AP027080.1"/>
</dbReference>
<sequence length="199" mass="21148">MKGERMLMALLLAGVPAVIVGAVILPSARRTAALGRRLDAAHATAQDARPFTPLGREERAVLAGPWRSRIAWVPDDAARLAQVDRVVTQVHAAFAAKGVRVAGMKVATDPVRADFTLPSRADRAAFPAEAAQDGPERRVDGWVLDVEVAGPTGDLFKALAAVADVDSLLEPVGLTWEAGPDRPATQHLHLRVLQLRPGS</sequence>
<evidence type="ECO:0000313" key="1">
    <source>
        <dbReference type="EMBL" id="BDU72206.1"/>
    </source>
</evidence>
<accession>A0AA48GG84</accession>
<dbReference type="Proteomes" id="UP001238179">
    <property type="component" value="Chromosome"/>
</dbReference>